<dbReference type="SUPFAM" id="SSF55729">
    <property type="entry name" value="Acyl-CoA N-acyltransferases (Nat)"/>
    <property type="match status" value="1"/>
</dbReference>
<organism evidence="2 3">
    <name type="scientific">Caulobacter mirabilis</name>
    <dbReference type="NCBI Taxonomy" id="69666"/>
    <lineage>
        <taxon>Bacteria</taxon>
        <taxon>Pseudomonadati</taxon>
        <taxon>Pseudomonadota</taxon>
        <taxon>Alphaproteobacteria</taxon>
        <taxon>Caulobacterales</taxon>
        <taxon>Caulobacteraceae</taxon>
        <taxon>Caulobacter</taxon>
    </lineage>
</organism>
<reference evidence="2 3" key="1">
    <citation type="submission" date="2017-10" db="EMBL/GenBank/DDBJ databases">
        <title>Genome sequence of Caulobacter mirabilis FWC38.</title>
        <authorList>
            <person name="Fiebig A."/>
            <person name="Crosson S."/>
        </authorList>
    </citation>
    <scope>NUCLEOTIDE SEQUENCE [LARGE SCALE GENOMIC DNA]</scope>
    <source>
        <strain evidence="2 3">FWC 38</strain>
    </source>
</reference>
<evidence type="ECO:0000313" key="3">
    <source>
        <dbReference type="Proteomes" id="UP000228945"/>
    </source>
</evidence>
<accession>A0A2D2ATQ7</accession>
<dbReference type="CDD" id="cd04301">
    <property type="entry name" value="NAT_SF"/>
    <property type="match status" value="1"/>
</dbReference>
<dbReference type="OrthoDB" id="9797456at2"/>
<gene>
    <name evidence="2" type="ORF">CSW64_02655</name>
</gene>
<dbReference type="EMBL" id="CP024201">
    <property type="protein sequence ID" value="ATQ41390.1"/>
    <property type="molecule type" value="Genomic_DNA"/>
</dbReference>
<dbReference type="Gene3D" id="3.40.630.30">
    <property type="match status" value="1"/>
</dbReference>
<sequence length="150" mass="17063">MTYEREIGSYTISDDPARFDLPRAHRWIAEESYWAKGIPYTTFAAAVRNSLTFGAFDKAGEMAAMARVVTDRATFGWLCDVFVDEAYRGSGLGKALMAYFKDHPDLQGFRRMHLATADAHGLYRQFGFGDLTGADRWMEIRDPDVYLRGR</sequence>
<dbReference type="PROSITE" id="PS51186">
    <property type="entry name" value="GNAT"/>
    <property type="match status" value="1"/>
</dbReference>
<dbReference type="Proteomes" id="UP000228945">
    <property type="component" value="Chromosome"/>
</dbReference>
<feature type="domain" description="N-acetyltransferase" evidence="1">
    <location>
        <begin position="10"/>
        <end position="143"/>
    </location>
</feature>
<keyword evidence="3" id="KW-1185">Reference proteome</keyword>
<dbReference type="InterPro" id="IPR016181">
    <property type="entry name" value="Acyl_CoA_acyltransferase"/>
</dbReference>
<evidence type="ECO:0000313" key="2">
    <source>
        <dbReference type="EMBL" id="ATQ41390.1"/>
    </source>
</evidence>
<dbReference type="KEGG" id="cmb:CSW64_02655"/>
<name>A0A2D2ATQ7_9CAUL</name>
<protein>
    <submittedName>
        <fullName evidence="2">GNAT family N-acetyltransferase</fullName>
    </submittedName>
</protein>
<dbReference type="RefSeq" id="WP_099620646.1">
    <property type="nucleotide sequence ID" value="NZ_CP024201.1"/>
</dbReference>
<dbReference type="AlphaFoldDB" id="A0A2D2ATQ7"/>
<dbReference type="GO" id="GO:0016747">
    <property type="term" value="F:acyltransferase activity, transferring groups other than amino-acyl groups"/>
    <property type="evidence" value="ECO:0007669"/>
    <property type="project" value="InterPro"/>
</dbReference>
<dbReference type="PANTHER" id="PTHR43233">
    <property type="entry name" value="FAMILY N-ACETYLTRANSFERASE, PUTATIVE (AFU_ORTHOLOGUE AFUA_6G03350)-RELATED"/>
    <property type="match status" value="1"/>
</dbReference>
<dbReference type="PANTHER" id="PTHR43233:SF1">
    <property type="entry name" value="FAMILY N-ACETYLTRANSFERASE, PUTATIVE (AFU_ORTHOLOGUE AFUA_6G03350)-RELATED"/>
    <property type="match status" value="1"/>
</dbReference>
<proteinExistence type="predicted"/>
<dbReference type="InterPro" id="IPR053144">
    <property type="entry name" value="Acetyltransferase_Butenolide"/>
</dbReference>
<keyword evidence="2" id="KW-0808">Transferase</keyword>
<dbReference type="InterPro" id="IPR000182">
    <property type="entry name" value="GNAT_dom"/>
</dbReference>
<dbReference type="Pfam" id="PF00583">
    <property type="entry name" value="Acetyltransf_1"/>
    <property type="match status" value="1"/>
</dbReference>
<evidence type="ECO:0000259" key="1">
    <source>
        <dbReference type="PROSITE" id="PS51186"/>
    </source>
</evidence>